<name>A0A382JU12_9ZZZZ</name>
<organism evidence="1">
    <name type="scientific">marine metagenome</name>
    <dbReference type="NCBI Taxonomy" id="408172"/>
    <lineage>
        <taxon>unclassified sequences</taxon>
        <taxon>metagenomes</taxon>
        <taxon>ecological metagenomes</taxon>
    </lineage>
</organism>
<dbReference type="AlphaFoldDB" id="A0A382JU12"/>
<reference evidence="1" key="1">
    <citation type="submission" date="2018-05" db="EMBL/GenBank/DDBJ databases">
        <authorList>
            <person name="Lanie J.A."/>
            <person name="Ng W.-L."/>
            <person name="Kazmierczak K.M."/>
            <person name="Andrzejewski T.M."/>
            <person name="Davidsen T.M."/>
            <person name="Wayne K.J."/>
            <person name="Tettelin H."/>
            <person name="Glass J.I."/>
            <person name="Rusch D."/>
            <person name="Podicherti R."/>
            <person name="Tsui H.-C.T."/>
            <person name="Winkler M.E."/>
        </authorList>
    </citation>
    <scope>NUCLEOTIDE SEQUENCE</scope>
</reference>
<sequence>VSATIALRIKTIVRILKLSKSGYIIDLV</sequence>
<protein>
    <submittedName>
        <fullName evidence="1">Uncharacterized protein</fullName>
    </submittedName>
</protein>
<gene>
    <name evidence="1" type="ORF">METZ01_LOCUS267696</name>
</gene>
<feature type="non-terminal residue" evidence="1">
    <location>
        <position position="1"/>
    </location>
</feature>
<proteinExistence type="predicted"/>
<evidence type="ECO:0000313" key="1">
    <source>
        <dbReference type="EMBL" id="SVC14842.1"/>
    </source>
</evidence>
<dbReference type="EMBL" id="UINC01076051">
    <property type="protein sequence ID" value="SVC14842.1"/>
    <property type="molecule type" value="Genomic_DNA"/>
</dbReference>
<accession>A0A382JU12</accession>